<evidence type="ECO:0000256" key="1">
    <source>
        <dbReference type="SAM" id="MobiDB-lite"/>
    </source>
</evidence>
<feature type="region of interest" description="Disordered" evidence="1">
    <location>
        <begin position="1"/>
        <end position="67"/>
    </location>
</feature>
<keyword evidence="3" id="KW-1185">Reference proteome</keyword>
<reference evidence="2 3" key="1">
    <citation type="journal article" date="2019" name="Sci. Rep.">
        <title>Orb-weaving spider Araneus ventricosus genome elucidates the spidroin gene catalogue.</title>
        <authorList>
            <person name="Kono N."/>
            <person name="Nakamura H."/>
            <person name="Ohtoshi R."/>
            <person name="Moran D.A.P."/>
            <person name="Shinohara A."/>
            <person name="Yoshida Y."/>
            <person name="Fujiwara M."/>
            <person name="Mori M."/>
            <person name="Tomita M."/>
            <person name="Arakawa K."/>
        </authorList>
    </citation>
    <scope>NUCLEOTIDE SEQUENCE [LARGE SCALE GENOMIC DNA]</scope>
</reference>
<dbReference type="Proteomes" id="UP000499080">
    <property type="component" value="Unassembled WGS sequence"/>
</dbReference>
<proteinExistence type="predicted"/>
<organism evidence="2 3">
    <name type="scientific">Araneus ventricosus</name>
    <name type="common">Orbweaver spider</name>
    <name type="synonym">Epeira ventricosa</name>
    <dbReference type="NCBI Taxonomy" id="182803"/>
    <lineage>
        <taxon>Eukaryota</taxon>
        <taxon>Metazoa</taxon>
        <taxon>Ecdysozoa</taxon>
        <taxon>Arthropoda</taxon>
        <taxon>Chelicerata</taxon>
        <taxon>Arachnida</taxon>
        <taxon>Araneae</taxon>
        <taxon>Araneomorphae</taxon>
        <taxon>Entelegynae</taxon>
        <taxon>Araneoidea</taxon>
        <taxon>Araneidae</taxon>
        <taxon>Araneus</taxon>
    </lineage>
</organism>
<accession>A0A4Y2PJ02</accession>
<dbReference type="EMBL" id="BGPR01011431">
    <property type="protein sequence ID" value="GBN51314.1"/>
    <property type="molecule type" value="Genomic_DNA"/>
</dbReference>
<evidence type="ECO:0000313" key="3">
    <source>
        <dbReference type="Proteomes" id="UP000499080"/>
    </source>
</evidence>
<evidence type="ECO:0000313" key="2">
    <source>
        <dbReference type="EMBL" id="GBN51314.1"/>
    </source>
</evidence>
<feature type="compositionally biased region" description="Low complexity" evidence="1">
    <location>
        <begin position="14"/>
        <end position="36"/>
    </location>
</feature>
<gene>
    <name evidence="2" type="ORF">AVEN_275281_1</name>
</gene>
<sequence length="92" mass="9882">MKTGHLGAPKLCLGTTGQATKKGTGYQKTGQATKKGAGYQKTGQATKKRDRLPKNGTHGHISNNSHGGLMLRSWLQDWRIPGSKPDSIEDLP</sequence>
<comment type="caution">
    <text evidence="2">The sequence shown here is derived from an EMBL/GenBank/DDBJ whole genome shotgun (WGS) entry which is preliminary data.</text>
</comment>
<dbReference type="AlphaFoldDB" id="A0A4Y2PJ02"/>
<name>A0A4Y2PJ02_ARAVE</name>
<feature type="non-terminal residue" evidence="2">
    <location>
        <position position="92"/>
    </location>
</feature>
<protein>
    <submittedName>
        <fullName evidence="2">Uncharacterized protein</fullName>
    </submittedName>
</protein>